<evidence type="ECO:0000259" key="2">
    <source>
        <dbReference type="Pfam" id="PF22552"/>
    </source>
</evidence>
<evidence type="ECO:0000256" key="1">
    <source>
        <dbReference type="SAM" id="MobiDB-lite"/>
    </source>
</evidence>
<dbReference type="AlphaFoldDB" id="A0A177YDU0"/>
<dbReference type="InterPro" id="IPR054342">
    <property type="entry name" value="TY-Chap_C"/>
</dbReference>
<dbReference type="Pfam" id="PF22552">
    <property type="entry name" value="TY-Chap3"/>
    <property type="match status" value="1"/>
</dbReference>
<evidence type="ECO:0000313" key="5">
    <source>
        <dbReference type="Proteomes" id="UP000077519"/>
    </source>
</evidence>
<sequence>MHTVIDEGAHVGAGREGRVGGFDAVFDAVVSDAWHRFESNLAVHVATMPEGTYITITSAQASHGQRGQRPYVDVVAVDAERMVCVAALPSYLYPEDPDRDACDRRLHGLGWSEPGRPTVDGTIMDYTLDGPRDEADLLATVAVATFREVWNVPHPSFLSAWTVGPGEEGSGPVALTHVTDDVRPRAATTRSVTPSVDSLPTPLRSLHTFCELVGSIVDSATVRSVCGTADLRELRILARAHARECAEHADRCRTDGSEMSSRVWRRQARSWSHTADSLRVGGSATSSGPDSAAKSAGS</sequence>
<evidence type="ECO:0000259" key="3">
    <source>
        <dbReference type="Pfam" id="PF22554"/>
    </source>
</evidence>
<organism evidence="4 5">
    <name type="scientific">Rhodococcoides kyotonense</name>
    <dbReference type="NCBI Taxonomy" id="398843"/>
    <lineage>
        <taxon>Bacteria</taxon>
        <taxon>Bacillati</taxon>
        <taxon>Actinomycetota</taxon>
        <taxon>Actinomycetes</taxon>
        <taxon>Mycobacteriales</taxon>
        <taxon>Nocardiaceae</taxon>
        <taxon>Rhodococcoides</taxon>
    </lineage>
</organism>
<dbReference type="EMBL" id="LVHI01000017">
    <property type="protein sequence ID" value="OAK53621.1"/>
    <property type="molecule type" value="Genomic_DNA"/>
</dbReference>
<dbReference type="Proteomes" id="UP000077519">
    <property type="component" value="Unassembled WGS sequence"/>
</dbReference>
<name>A0A177YDU0_9NOCA</name>
<dbReference type="Pfam" id="PF22554">
    <property type="entry name" value="Chap-C"/>
    <property type="match status" value="1"/>
</dbReference>
<keyword evidence="5" id="KW-1185">Reference proteome</keyword>
<protein>
    <submittedName>
        <fullName evidence="4">Uncharacterized protein</fullName>
    </submittedName>
</protein>
<reference evidence="4 5" key="1">
    <citation type="submission" date="2016-03" db="EMBL/GenBank/DDBJ databases">
        <title>Genome sequence of Rhodococcus kyotonensis KB10.</title>
        <authorList>
            <person name="Jeong H."/>
            <person name="Hong C.E."/>
            <person name="Jo S.H."/>
            <person name="Park J.M."/>
        </authorList>
    </citation>
    <scope>NUCLEOTIDE SEQUENCE [LARGE SCALE GENOMIC DNA]</scope>
    <source>
        <strain evidence="4 5">KB10</strain>
    </source>
</reference>
<comment type="caution">
    <text evidence="4">The sequence shown here is derived from an EMBL/GenBank/DDBJ whole genome shotgun (WGS) entry which is preliminary data.</text>
</comment>
<dbReference type="InterPro" id="IPR054344">
    <property type="entry name" value="TY-Chap_N"/>
</dbReference>
<evidence type="ECO:0000313" key="4">
    <source>
        <dbReference type="EMBL" id="OAK53621.1"/>
    </source>
</evidence>
<feature type="domain" description="TY-Chap C-terminal" evidence="3">
    <location>
        <begin position="198"/>
        <end position="280"/>
    </location>
</feature>
<feature type="domain" description="TY-Chap N-terminal" evidence="2">
    <location>
        <begin position="32"/>
        <end position="158"/>
    </location>
</feature>
<feature type="region of interest" description="Disordered" evidence="1">
    <location>
        <begin position="273"/>
        <end position="298"/>
    </location>
</feature>
<accession>A0A177YDU0</accession>
<proteinExistence type="predicted"/>
<gene>
    <name evidence="4" type="ORF">A3K89_22935</name>
</gene>